<evidence type="ECO:0000313" key="1">
    <source>
        <dbReference type="EMBL" id="HIX35625.1"/>
    </source>
</evidence>
<sequence>MEITKIFGTINDAQANAEGRGYLTVHLYDGSGDCHVWFNNLDQLGDLEFGDSASFDVVPLNNKELPNSYQWISRAVNPNTIAHKLNAGY</sequence>
<organism evidence="1 2">
    <name type="scientific">Candidatus Limosilactobacillus merdigallinarum</name>
    <dbReference type="NCBI Taxonomy" id="2838652"/>
    <lineage>
        <taxon>Bacteria</taxon>
        <taxon>Bacillati</taxon>
        <taxon>Bacillota</taxon>
        <taxon>Bacilli</taxon>
        <taxon>Lactobacillales</taxon>
        <taxon>Lactobacillaceae</taxon>
        <taxon>Limosilactobacillus</taxon>
    </lineage>
</organism>
<accession>A0A9D1VHT5</accession>
<evidence type="ECO:0000313" key="2">
    <source>
        <dbReference type="Proteomes" id="UP000824231"/>
    </source>
</evidence>
<dbReference type="EMBL" id="DXFH01000015">
    <property type="protein sequence ID" value="HIX35625.1"/>
    <property type="molecule type" value="Genomic_DNA"/>
</dbReference>
<gene>
    <name evidence="1" type="ORF">H9856_04425</name>
</gene>
<comment type="caution">
    <text evidence="1">The sequence shown here is derived from an EMBL/GenBank/DDBJ whole genome shotgun (WGS) entry which is preliminary data.</text>
</comment>
<proteinExistence type="predicted"/>
<dbReference type="AlphaFoldDB" id="A0A9D1VHT5"/>
<dbReference type="Proteomes" id="UP000824231">
    <property type="component" value="Unassembled WGS sequence"/>
</dbReference>
<protein>
    <submittedName>
        <fullName evidence="1">Uncharacterized protein</fullName>
    </submittedName>
</protein>
<reference evidence="1" key="1">
    <citation type="journal article" date="2021" name="PeerJ">
        <title>Extensive microbial diversity within the chicken gut microbiome revealed by metagenomics and culture.</title>
        <authorList>
            <person name="Gilroy R."/>
            <person name="Ravi A."/>
            <person name="Getino M."/>
            <person name="Pursley I."/>
            <person name="Horton D.L."/>
            <person name="Alikhan N.F."/>
            <person name="Baker D."/>
            <person name="Gharbi K."/>
            <person name="Hall N."/>
            <person name="Watson M."/>
            <person name="Adriaenssens E.M."/>
            <person name="Foster-Nyarko E."/>
            <person name="Jarju S."/>
            <person name="Secka A."/>
            <person name="Antonio M."/>
            <person name="Oren A."/>
            <person name="Chaudhuri R.R."/>
            <person name="La Ragione R."/>
            <person name="Hildebrand F."/>
            <person name="Pallen M.J."/>
        </authorList>
    </citation>
    <scope>NUCLEOTIDE SEQUENCE</scope>
    <source>
        <strain evidence="1">ChiSxjej3B15-572</strain>
    </source>
</reference>
<reference evidence="1" key="2">
    <citation type="submission" date="2021-04" db="EMBL/GenBank/DDBJ databases">
        <authorList>
            <person name="Gilroy R."/>
        </authorList>
    </citation>
    <scope>NUCLEOTIDE SEQUENCE</scope>
    <source>
        <strain evidence="1">ChiSxjej3B15-572</strain>
    </source>
</reference>
<name>A0A9D1VHT5_9LACO</name>